<evidence type="ECO:0000313" key="10">
    <source>
        <dbReference type="Proteomes" id="UP000053681"/>
    </source>
</evidence>
<feature type="transmembrane region" description="Helical" evidence="7">
    <location>
        <begin position="135"/>
        <end position="155"/>
    </location>
</feature>
<evidence type="ECO:0000256" key="5">
    <source>
        <dbReference type="ARBA" id="ARBA00022989"/>
    </source>
</evidence>
<dbReference type="InterPro" id="IPR036259">
    <property type="entry name" value="MFS_trans_sf"/>
</dbReference>
<proteinExistence type="predicted"/>
<keyword evidence="10" id="KW-1185">Reference proteome</keyword>
<evidence type="ECO:0000256" key="3">
    <source>
        <dbReference type="ARBA" id="ARBA00022475"/>
    </source>
</evidence>
<comment type="subcellular location">
    <subcellularLocation>
        <location evidence="1">Cell membrane</location>
        <topology evidence="1">Multi-pass membrane protein</topology>
    </subcellularLocation>
</comment>
<feature type="transmembrane region" description="Helical" evidence="7">
    <location>
        <begin position="255"/>
        <end position="276"/>
    </location>
</feature>
<dbReference type="InterPro" id="IPR020846">
    <property type="entry name" value="MFS_dom"/>
</dbReference>
<dbReference type="PANTHER" id="PTHR23513">
    <property type="entry name" value="INTEGRAL MEMBRANE EFFLUX PROTEIN-RELATED"/>
    <property type="match status" value="1"/>
</dbReference>
<feature type="transmembrane region" description="Helical" evidence="7">
    <location>
        <begin position="97"/>
        <end position="114"/>
    </location>
</feature>
<dbReference type="PANTHER" id="PTHR23513:SF6">
    <property type="entry name" value="MAJOR FACILITATOR SUPERFAMILY ASSOCIATED DOMAIN-CONTAINING PROTEIN"/>
    <property type="match status" value="1"/>
</dbReference>
<dbReference type="RefSeq" id="WP_025910318.1">
    <property type="nucleotide sequence ID" value="NZ_KQ758693.1"/>
</dbReference>
<dbReference type="Gene3D" id="1.20.1250.20">
    <property type="entry name" value="MFS general substrate transporter like domains"/>
    <property type="match status" value="1"/>
</dbReference>
<evidence type="ECO:0000256" key="4">
    <source>
        <dbReference type="ARBA" id="ARBA00022692"/>
    </source>
</evidence>
<feature type="domain" description="Major facilitator superfamily (MFS) profile" evidence="8">
    <location>
        <begin position="8"/>
        <end position="397"/>
    </location>
</feature>
<evidence type="ECO:0000259" key="8">
    <source>
        <dbReference type="PROSITE" id="PS50850"/>
    </source>
</evidence>
<keyword evidence="6 7" id="KW-0472">Membrane</keyword>
<feature type="transmembrane region" description="Helical" evidence="7">
    <location>
        <begin position="306"/>
        <end position="331"/>
    </location>
</feature>
<sequence length="410" mass="44290">MKKTELRGRLLLLASIGISGIGSWIYFIALNLVVLQITGSALAVSTLYIVRAAAAMLTNLWAGSLIDRLNKKHVMIGLNLIQAAVILWLAFSNSLLVIYVLVGITTAVGAAYEPTSMAYITKFLPEEKRKRFNSLRSLLDAGAFFTGPAVAGLLVMVGTPATAICINSIALVLSALLLWFVPNIEPKGFTTQKVQRLSFYMIKQDWHLVFSFSRHAVGVMLIYLLFSFMTVLMTATDSLEAAFSVKELGLTEGEYGLLVSIAGGGVLIGALLNTIIVEKIPTSWLLGMGSMLTAGGYMLFTNSTTFFIAACGCALISFAMAFANAAFYTFYQTYIPVEIMGRVGSLYGLVESLCIIIVTALFGILVEVISIRLVVIIGAALMIIVALAVWTCSLRVLVQRKNVSVEKVST</sequence>
<dbReference type="SUPFAM" id="SSF103473">
    <property type="entry name" value="MFS general substrate transporter"/>
    <property type="match status" value="1"/>
</dbReference>
<reference evidence="9 10" key="1">
    <citation type="submission" date="2015-11" db="EMBL/GenBank/DDBJ databases">
        <title>Bacillus caseinolyticus sp nov.</title>
        <authorList>
            <person name="Dastager S.G."/>
            <person name="Mawlankar R."/>
        </authorList>
    </citation>
    <scope>NUCLEOTIDE SEQUENCE [LARGE SCALE GENOMIC DNA]</scope>
    <source>
        <strain evidence="9 10">SGD-V-76</strain>
    </source>
</reference>
<feature type="transmembrane region" description="Helical" evidence="7">
    <location>
        <begin position="41"/>
        <end position="62"/>
    </location>
</feature>
<feature type="transmembrane region" description="Helical" evidence="7">
    <location>
        <begin position="283"/>
        <end position="300"/>
    </location>
</feature>
<evidence type="ECO:0000256" key="7">
    <source>
        <dbReference type="SAM" id="Phobius"/>
    </source>
</evidence>
<dbReference type="GO" id="GO:0022857">
    <property type="term" value="F:transmembrane transporter activity"/>
    <property type="evidence" value="ECO:0007669"/>
    <property type="project" value="InterPro"/>
</dbReference>
<dbReference type="GO" id="GO:0005886">
    <property type="term" value="C:plasma membrane"/>
    <property type="evidence" value="ECO:0007669"/>
    <property type="project" value="UniProtKB-SubCell"/>
</dbReference>
<keyword evidence="5 7" id="KW-1133">Transmembrane helix</keyword>
<feature type="transmembrane region" description="Helical" evidence="7">
    <location>
        <begin position="161"/>
        <end position="181"/>
    </location>
</feature>
<dbReference type="InterPro" id="IPR011701">
    <property type="entry name" value="MFS"/>
</dbReference>
<keyword evidence="2" id="KW-0813">Transport</keyword>
<feature type="transmembrane region" description="Helical" evidence="7">
    <location>
        <begin position="343"/>
        <end position="365"/>
    </location>
</feature>
<dbReference type="Proteomes" id="UP000053681">
    <property type="component" value="Unassembled WGS sequence"/>
</dbReference>
<gene>
    <name evidence="9" type="ORF">AS180_18040</name>
</gene>
<dbReference type="Pfam" id="PF07690">
    <property type="entry name" value="MFS_1"/>
    <property type="match status" value="1"/>
</dbReference>
<evidence type="ECO:0000256" key="2">
    <source>
        <dbReference type="ARBA" id="ARBA00022448"/>
    </source>
</evidence>
<comment type="caution">
    <text evidence="9">The sequence shown here is derived from an EMBL/GenBank/DDBJ whole genome shotgun (WGS) entry which is preliminary data.</text>
</comment>
<dbReference type="PROSITE" id="PS50850">
    <property type="entry name" value="MFS"/>
    <property type="match status" value="1"/>
</dbReference>
<accession>A0A0V8JHN4</accession>
<dbReference type="CDD" id="cd06173">
    <property type="entry name" value="MFS_MefA_like"/>
    <property type="match status" value="1"/>
</dbReference>
<feature type="transmembrane region" description="Helical" evidence="7">
    <location>
        <begin position="371"/>
        <end position="392"/>
    </location>
</feature>
<evidence type="ECO:0000313" key="9">
    <source>
        <dbReference type="EMBL" id="KSU86547.1"/>
    </source>
</evidence>
<evidence type="ECO:0000256" key="6">
    <source>
        <dbReference type="ARBA" id="ARBA00023136"/>
    </source>
</evidence>
<name>A0A0V8JHN4_9BACI</name>
<evidence type="ECO:0000256" key="1">
    <source>
        <dbReference type="ARBA" id="ARBA00004651"/>
    </source>
</evidence>
<feature type="transmembrane region" description="Helical" evidence="7">
    <location>
        <begin position="74"/>
        <end position="91"/>
    </location>
</feature>
<protein>
    <submittedName>
        <fullName evidence="9">Permease</fullName>
    </submittedName>
</protein>
<keyword evidence="4 7" id="KW-0812">Transmembrane</keyword>
<dbReference type="GeneID" id="93681898"/>
<keyword evidence="3" id="KW-1003">Cell membrane</keyword>
<feature type="transmembrane region" description="Helical" evidence="7">
    <location>
        <begin position="12"/>
        <end position="35"/>
    </location>
</feature>
<dbReference type="AlphaFoldDB" id="A0A0V8JHN4"/>
<feature type="transmembrane region" description="Helical" evidence="7">
    <location>
        <begin position="216"/>
        <end position="235"/>
    </location>
</feature>
<organism evidence="9 10">
    <name type="scientific">Priestia veravalensis</name>
    <dbReference type="NCBI Taxonomy" id="1414648"/>
    <lineage>
        <taxon>Bacteria</taxon>
        <taxon>Bacillati</taxon>
        <taxon>Bacillota</taxon>
        <taxon>Bacilli</taxon>
        <taxon>Bacillales</taxon>
        <taxon>Bacillaceae</taxon>
        <taxon>Priestia</taxon>
    </lineage>
</organism>
<dbReference type="EMBL" id="LNQP01000078">
    <property type="protein sequence ID" value="KSU86547.1"/>
    <property type="molecule type" value="Genomic_DNA"/>
</dbReference>